<proteinExistence type="predicted"/>
<keyword evidence="2" id="KW-1185">Reference proteome</keyword>
<dbReference type="AlphaFoldDB" id="A0A3L9YL11"/>
<gene>
    <name evidence="1" type="ORF">D9R08_00245</name>
</gene>
<accession>A0A3L9YL11</accession>
<comment type="caution">
    <text evidence="1">The sequence shown here is derived from an EMBL/GenBank/DDBJ whole genome shotgun (WGS) entry which is preliminary data.</text>
</comment>
<name>A0A3L9YL11_9RHOB</name>
<reference evidence="1 2" key="1">
    <citation type="submission" date="2018-10" db="EMBL/GenBank/DDBJ databases">
        <authorList>
            <person name="Jung H.S."/>
            <person name="Jeon C.O."/>
        </authorList>
    </citation>
    <scope>NUCLEOTIDE SEQUENCE [LARGE SCALE GENOMIC DNA]</scope>
    <source>
        <strain evidence="1 2">MA-7-27</strain>
    </source>
</reference>
<evidence type="ECO:0000313" key="1">
    <source>
        <dbReference type="EMBL" id="RMA43420.1"/>
    </source>
</evidence>
<protein>
    <submittedName>
        <fullName evidence="1">Uncharacterized protein</fullName>
    </submittedName>
</protein>
<dbReference type="EMBL" id="RCNT01000001">
    <property type="protein sequence ID" value="RMA43420.1"/>
    <property type="molecule type" value="Genomic_DNA"/>
</dbReference>
<dbReference type="Proteomes" id="UP000281343">
    <property type="component" value="Unassembled WGS sequence"/>
</dbReference>
<sequence length="159" mass="16563">MTACLGLAATPALALSCLAPSVTGSFNAANEREETFVMAVGELTRTGPDTARPDAVQTGEENLPAPYSFPARFSGLSAMADGFLNPLEVDVTVEVSCVSAWCGTPPLDSYTLFFLREDEEAGVIFEADPCAAYSYMTPTEQDLAEVMGCALGDACGGAN</sequence>
<organism evidence="1 2">
    <name type="scientific">Rhodophyticola porphyridii</name>
    <dbReference type="NCBI Taxonomy" id="1852017"/>
    <lineage>
        <taxon>Bacteria</taxon>
        <taxon>Pseudomonadati</taxon>
        <taxon>Pseudomonadota</taxon>
        <taxon>Alphaproteobacteria</taxon>
        <taxon>Rhodobacterales</taxon>
        <taxon>Roseobacteraceae</taxon>
        <taxon>Rhodophyticola</taxon>
    </lineage>
</organism>
<evidence type="ECO:0000313" key="2">
    <source>
        <dbReference type="Proteomes" id="UP000281343"/>
    </source>
</evidence>